<dbReference type="GO" id="GO:0046474">
    <property type="term" value="P:glycerophospholipid biosynthetic process"/>
    <property type="evidence" value="ECO:0007669"/>
    <property type="project" value="TreeGrafter"/>
</dbReference>
<comment type="subcellular location">
    <subcellularLocation>
        <location evidence="1">Membrane</location>
        <topology evidence="1">Multi-pass membrane protein</topology>
    </subcellularLocation>
</comment>
<feature type="transmembrane region" description="Helical" evidence="12">
    <location>
        <begin position="77"/>
        <end position="97"/>
    </location>
</feature>
<evidence type="ECO:0000256" key="1">
    <source>
        <dbReference type="ARBA" id="ARBA00004141"/>
    </source>
</evidence>
<keyword evidence="7" id="KW-0443">Lipid metabolism</keyword>
<evidence type="ECO:0000256" key="11">
    <source>
        <dbReference type="RuleBase" id="RU003750"/>
    </source>
</evidence>
<evidence type="ECO:0000313" key="14">
    <source>
        <dbReference type="Proteomes" id="UP000230779"/>
    </source>
</evidence>
<dbReference type="InterPro" id="IPR043130">
    <property type="entry name" value="CDP-OH_PTrfase_TM_dom"/>
</dbReference>
<feature type="transmembrane region" description="Helical" evidence="12">
    <location>
        <begin position="365"/>
        <end position="382"/>
    </location>
</feature>
<evidence type="ECO:0008006" key="15">
    <source>
        <dbReference type="Google" id="ProtNLM"/>
    </source>
</evidence>
<dbReference type="InterPro" id="IPR000462">
    <property type="entry name" value="CDP-OH_P_trans"/>
</dbReference>
<evidence type="ECO:0000256" key="2">
    <source>
        <dbReference type="ARBA" id="ARBA00010441"/>
    </source>
</evidence>
<feature type="transmembrane region" description="Helical" evidence="12">
    <location>
        <begin position="226"/>
        <end position="251"/>
    </location>
</feature>
<feature type="transmembrane region" description="Helical" evidence="12">
    <location>
        <begin position="342"/>
        <end position="359"/>
    </location>
</feature>
<evidence type="ECO:0000313" key="13">
    <source>
        <dbReference type="EMBL" id="PIY96301.1"/>
    </source>
</evidence>
<dbReference type="EMBL" id="PFMD01000052">
    <property type="protein sequence ID" value="PIY96301.1"/>
    <property type="molecule type" value="Genomic_DNA"/>
</dbReference>
<keyword evidence="6 12" id="KW-1133">Transmembrane helix</keyword>
<dbReference type="GO" id="GO:0016780">
    <property type="term" value="F:phosphotransferase activity, for other substituted phosphate groups"/>
    <property type="evidence" value="ECO:0007669"/>
    <property type="project" value="InterPro"/>
</dbReference>
<feature type="transmembrane region" description="Helical" evidence="12">
    <location>
        <begin position="314"/>
        <end position="335"/>
    </location>
</feature>
<feature type="transmembrane region" description="Helical" evidence="12">
    <location>
        <begin position="257"/>
        <end position="276"/>
    </location>
</feature>
<comment type="caution">
    <text evidence="13">The sequence shown here is derived from an EMBL/GenBank/DDBJ whole genome shotgun (WGS) entry which is preliminary data.</text>
</comment>
<evidence type="ECO:0000256" key="9">
    <source>
        <dbReference type="ARBA" id="ARBA00023209"/>
    </source>
</evidence>
<dbReference type="Proteomes" id="UP000230779">
    <property type="component" value="Unassembled WGS sequence"/>
</dbReference>
<gene>
    <name evidence="13" type="ORF">COY66_04665</name>
</gene>
<keyword evidence="8 12" id="KW-0472">Membrane</keyword>
<evidence type="ECO:0000256" key="10">
    <source>
        <dbReference type="ARBA" id="ARBA00023264"/>
    </source>
</evidence>
<sequence>MKQMNRSSIKANPFLTMNIFPHLITFFRLMLGWPLVLALQVKNYGIFIVGIAFFFLLDNLDGYLARKLQAESNFGRLFDSFVDKAVFLVVIISAFYFQLVPLYLFAIVLLINAVQLLFSAGIVFSDERKKLPRTYLPLLGGGIFVLSLFLKGIFADLAYGLLVVLYLNHLYYYGKQIWLMKADESIIVKRIRKLKETAVKNLVLKKIFQYVFLKLKRRNELNSHPVKIATAANLVTITRLLLIPLIIYYYWQQVTALWIILLVIFVGADFLDGALARRFNQASRIGKIMDAVVDKLLFSAFILVWLFQELLPVWLFWFLVMRVLLVLGMAGLIWITIKKPLPVSYFSFISVLSLIFFIYWQNSFWLYSTVLFTWQLIVNYWRQGVLNLINNKTVV</sequence>
<dbReference type="PROSITE" id="PS00379">
    <property type="entry name" value="CDP_ALCOHOL_P_TRANSF"/>
    <property type="match status" value="2"/>
</dbReference>
<dbReference type="AlphaFoldDB" id="A0A2M7RIJ1"/>
<reference evidence="13 14" key="1">
    <citation type="submission" date="2017-09" db="EMBL/GenBank/DDBJ databases">
        <title>Depth-based differentiation of microbial function through sediment-hosted aquifers and enrichment of novel symbionts in the deep terrestrial subsurface.</title>
        <authorList>
            <person name="Probst A.J."/>
            <person name="Ladd B."/>
            <person name="Jarett J.K."/>
            <person name="Geller-Mcgrath D.E."/>
            <person name="Sieber C.M."/>
            <person name="Emerson J.B."/>
            <person name="Anantharaman K."/>
            <person name="Thomas B.C."/>
            <person name="Malmstrom R."/>
            <person name="Stieglmeier M."/>
            <person name="Klingl A."/>
            <person name="Woyke T."/>
            <person name="Ryan C.M."/>
            <person name="Banfield J.F."/>
        </authorList>
    </citation>
    <scope>NUCLEOTIDE SEQUENCE [LARGE SCALE GENOMIC DNA]</scope>
    <source>
        <strain evidence="13">CG_4_10_14_0_8_um_filter_42_10</strain>
    </source>
</reference>
<keyword evidence="4 11" id="KW-0808">Transferase</keyword>
<keyword evidence="10" id="KW-1208">Phospholipid metabolism</keyword>
<dbReference type="GO" id="GO:0016020">
    <property type="term" value="C:membrane"/>
    <property type="evidence" value="ECO:0007669"/>
    <property type="project" value="UniProtKB-SubCell"/>
</dbReference>
<dbReference type="InterPro" id="IPR048254">
    <property type="entry name" value="CDP_ALCOHOL_P_TRANSF_CS"/>
</dbReference>
<name>A0A2M7RIJ1_9BACT</name>
<keyword evidence="3" id="KW-0444">Lipid biosynthesis</keyword>
<organism evidence="13 14">
    <name type="scientific">Candidatus Kerfeldbacteria bacterium CG_4_10_14_0_8_um_filter_42_10</name>
    <dbReference type="NCBI Taxonomy" id="2014248"/>
    <lineage>
        <taxon>Bacteria</taxon>
        <taxon>Candidatus Kerfeldiibacteriota</taxon>
    </lineage>
</organism>
<evidence type="ECO:0000256" key="7">
    <source>
        <dbReference type="ARBA" id="ARBA00023098"/>
    </source>
</evidence>
<feature type="transmembrane region" description="Helical" evidence="12">
    <location>
        <begin position="44"/>
        <end position="65"/>
    </location>
</feature>
<dbReference type="Gene3D" id="1.20.120.1760">
    <property type="match status" value="2"/>
</dbReference>
<comment type="similarity">
    <text evidence="2 11">Belongs to the CDP-alcohol phosphatidyltransferase class-I family.</text>
</comment>
<keyword evidence="5 12" id="KW-0812">Transmembrane</keyword>
<evidence type="ECO:0000256" key="12">
    <source>
        <dbReference type="SAM" id="Phobius"/>
    </source>
</evidence>
<keyword evidence="9" id="KW-0594">Phospholipid biosynthesis</keyword>
<evidence type="ECO:0000256" key="6">
    <source>
        <dbReference type="ARBA" id="ARBA00022989"/>
    </source>
</evidence>
<protein>
    <recommendedName>
        <fullName evidence="15">CDP-alcohol phosphatidyltransferase family protein</fullName>
    </recommendedName>
</protein>
<accession>A0A2M7RIJ1</accession>
<feature type="transmembrane region" description="Helical" evidence="12">
    <location>
        <begin position="288"/>
        <end position="308"/>
    </location>
</feature>
<evidence type="ECO:0000256" key="5">
    <source>
        <dbReference type="ARBA" id="ARBA00022692"/>
    </source>
</evidence>
<proteinExistence type="inferred from homology"/>
<dbReference type="PANTHER" id="PTHR14269:SF11">
    <property type="entry name" value="CDP-DIACYLGLYCEROL--GLYCEROL-3-PHOSPHATE 3-PHOSPHATIDYLTRANSFERASE"/>
    <property type="match status" value="1"/>
</dbReference>
<evidence type="ECO:0000256" key="8">
    <source>
        <dbReference type="ARBA" id="ARBA00023136"/>
    </source>
</evidence>
<dbReference type="PANTHER" id="PTHR14269">
    <property type="entry name" value="CDP-DIACYLGLYCEROL--GLYCEROL-3-PHOSPHATE 3-PHOSPHATIDYLTRANSFERASE-RELATED"/>
    <property type="match status" value="1"/>
</dbReference>
<dbReference type="InterPro" id="IPR050324">
    <property type="entry name" value="CDP-alcohol_PTase-I"/>
</dbReference>
<evidence type="ECO:0000256" key="4">
    <source>
        <dbReference type="ARBA" id="ARBA00022679"/>
    </source>
</evidence>
<dbReference type="Pfam" id="PF01066">
    <property type="entry name" value="CDP-OH_P_transf"/>
    <property type="match status" value="2"/>
</dbReference>
<evidence type="ECO:0000256" key="3">
    <source>
        <dbReference type="ARBA" id="ARBA00022516"/>
    </source>
</evidence>
<feature type="transmembrane region" description="Helical" evidence="12">
    <location>
        <begin position="103"/>
        <end position="123"/>
    </location>
</feature>